<comment type="caution">
    <text evidence="3">The sequence shown here is derived from an EMBL/GenBank/DDBJ whole genome shotgun (WGS) entry which is preliminary data.</text>
</comment>
<organism evidence="3 4">
    <name type="scientific">Eumeta variegata</name>
    <name type="common">Bagworm moth</name>
    <name type="synonym">Eumeta japonica</name>
    <dbReference type="NCBI Taxonomy" id="151549"/>
    <lineage>
        <taxon>Eukaryota</taxon>
        <taxon>Metazoa</taxon>
        <taxon>Ecdysozoa</taxon>
        <taxon>Arthropoda</taxon>
        <taxon>Hexapoda</taxon>
        <taxon>Insecta</taxon>
        <taxon>Pterygota</taxon>
        <taxon>Neoptera</taxon>
        <taxon>Endopterygota</taxon>
        <taxon>Lepidoptera</taxon>
        <taxon>Glossata</taxon>
        <taxon>Ditrysia</taxon>
        <taxon>Tineoidea</taxon>
        <taxon>Psychidae</taxon>
        <taxon>Oiketicinae</taxon>
        <taxon>Eumeta</taxon>
    </lineage>
</organism>
<feature type="region of interest" description="Disordered" evidence="1">
    <location>
        <begin position="176"/>
        <end position="200"/>
    </location>
</feature>
<accession>A0A4C1Z6Z2</accession>
<evidence type="ECO:0000313" key="4">
    <source>
        <dbReference type="Proteomes" id="UP000299102"/>
    </source>
</evidence>
<sequence>MQVNRSSSVRPPASAVSVPAAGAGAGLRGLTSIDWKMIRSESQKKYSVIVLLNIVAARGTALAVAALCGTNVRVTTTEAYRKPTRPSTYVRFLHDLLCDVVTFTGTIPHSVTQRSVFESDTWTTPPESYFNFDLREENANTPHGRRVLRTETESRTGIAQAHGRADVARQRALGNLEYKKNTEGSRSAPDNSLAENTTPA</sequence>
<evidence type="ECO:0000313" key="3">
    <source>
        <dbReference type="EMBL" id="GBP82844.1"/>
    </source>
</evidence>
<keyword evidence="4" id="KW-1185">Reference proteome</keyword>
<reference evidence="3 4" key="1">
    <citation type="journal article" date="2019" name="Commun. Biol.">
        <title>The bagworm genome reveals a unique fibroin gene that provides high tensile strength.</title>
        <authorList>
            <person name="Kono N."/>
            <person name="Nakamura H."/>
            <person name="Ohtoshi R."/>
            <person name="Tomita M."/>
            <person name="Numata K."/>
            <person name="Arakawa K."/>
        </authorList>
    </citation>
    <scope>NUCLEOTIDE SEQUENCE [LARGE SCALE GENOMIC DNA]</scope>
</reference>
<evidence type="ECO:0000256" key="1">
    <source>
        <dbReference type="SAM" id="MobiDB-lite"/>
    </source>
</evidence>
<proteinExistence type="predicted"/>
<keyword evidence="2" id="KW-0472">Membrane</keyword>
<name>A0A4C1Z6Z2_EUMVA</name>
<evidence type="ECO:0000256" key="2">
    <source>
        <dbReference type="SAM" id="Phobius"/>
    </source>
</evidence>
<feature type="compositionally biased region" description="Polar residues" evidence="1">
    <location>
        <begin position="184"/>
        <end position="200"/>
    </location>
</feature>
<dbReference type="AlphaFoldDB" id="A0A4C1Z6Z2"/>
<feature type="transmembrane region" description="Helical" evidence="2">
    <location>
        <begin position="46"/>
        <end position="67"/>
    </location>
</feature>
<protein>
    <submittedName>
        <fullName evidence="3">Uncharacterized protein</fullName>
    </submittedName>
</protein>
<dbReference type="Proteomes" id="UP000299102">
    <property type="component" value="Unassembled WGS sequence"/>
</dbReference>
<dbReference type="EMBL" id="BGZK01001590">
    <property type="protein sequence ID" value="GBP82844.1"/>
    <property type="molecule type" value="Genomic_DNA"/>
</dbReference>
<gene>
    <name evidence="3" type="ORF">EVAR_34508_1</name>
</gene>
<keyword evidence="2" id="KW-0812">Transmembrane</keyword>
<keyword evidence="2" id="KW-1133">Transmembrane helix</keyword>